<evidence type="ECO:0000256" key="2">
    <source>
        <dbReference type="ARBA" id="ARBA00010510"/>
    </source>
</evidence>
<reference evidence="11" key="1">
    <citation type="submission" date="2019-10" db="EMBL/GenBank/DDBJ databases">
        <authorList>
            <consortium name="DOE Joint Genome Institute"/>
            <person name="Kuo A."/>
            <person name="Miyauchi S."/>
            <person name="Kiss E."/>
            <person name="Drula E."/>
            <person name="Kohler A."/>
            <person name="Sanchez-Garcia M."/>
            <person name="Andreopoulos B."/>
            <person name="Barry K.W."/>
            <person name="Bonito G."/>
            <person name="Buee M."/>
            <person name="Carver A."/>
            <person name="Chen C."/>
            <person name="Cichocki N."/>
            <person name="Clum A."/>
            <person name="Culley D."/>
            <person name="Crous P.W."/>
            <person name="Fauchery L."/>
            <person name="Girlanda M."/>
            <person name="Hayes R."/>
            <person name="Keri Z."/>
            <person name="LaButti K."/>
            <person name="Lipzen A."/>
            <person name="Lombard V."/>
            <person name="Magnuson J."/>
            <person name="Maillard F."/>
            <person name="Morin E."/>
            <person name="Murat C."/>
            <person name="Nolan M."/>
            <person name="Ohm R."/>
            <person name="Pangilinan J."/>
            <person name="Pereira M."/>
            <person name="Perotto S."/>
            <person name="Peter M."/>
            <person name="Riley R."/>
            <person name="Sitrit Y."/>
            <person name="Stielow B."/>
            <person name="Szollosi G."/>
            <person name="Zifcakova L."/>
            <person name="Stursova M."/>
            <person name="Spatafora J.W."/>
            <person name="Tedersoo L."/>
            <person name="Vaario L.-M."/>
            <person name="Yamada A."/>
            <person name="Yan M."/>
            <person name="Wang P."/>
            <person name="Xu J."/>
            <person name="Bruns T."/>
            <person name="Baldrian P."/>
            <person name="Vilgalys R."/>
            <person name="Henrissat B."/>
            <person name="Grigoriev I.V."/>
            <person name="Hibbett D."/>
            <person name="Nagy L.G."/>
            <person name="Martin F.M."/>
        </authorList>
    </citation>
    <scope>NUCLEOTIDE SEQUENCE</scope>
    <source>
        <strain evidence="11">Prilba</strain>
    </source>
</reference>
<keyword evidence="4" id="KW-1134">Transmembrane beta strand</keyword>
<keyword evidence="3" id="KW-0813">Transport</keyword>
<evidence type="ECO:0000256" key="8">
    <source>
        <dbReference type="ARBA" id="ARBA00023128"/>
    </source>
</evidence>
<dbReference type="CDD" id="cd07305">
    <property type="entry name" value="Porin3_Tom40"/>
    <property type="match status" value="1"/>
</dbReference>
<protein>
    <submittedName>
        <fullName evidence="11">Eukaryotic porin-domain-containing protein</fullName>
    </submittedName>
</protein>
<evidence type="ECO:0000256" key="9">
    <source>
        <dbReference type="ARBA" id="ARBA00023136"/>
    </source>
</evidence>
<dbReference type="InterPro" id="IPR027246">
    <property type="entry name" value="Porin_Euk/Tom40"/>
</dbReference>
<dbReference type="PANTHER" id="PTHR10802">
    <property type="entry name" value="MITOCHONDRIAL IMPORT RECEPTOR SUBUNIT TOM40"/>
    <property type="match status" value="1"/>
</dbReference>
<evidence type="ECO:0000313" key="12">
    <source>
        <dbReference type="Proteomes" id="UP000759537"/>
    </source>
</evidence>
<reference evidence="11" key="2">
    <citation type="journal article" date="2020" name="Nat. Commun.">
        <title>Large-scale genome sequencing of mycorrhizal fungi provides insights into the early evolution of symbiotic traits.</title>
        <authorList>
            <person name="Miyauchi S."/>
            <person name="Kiss E."/>
            <person name="Kuo A."/>
            <person name="Drula E."/>
            <person name="Kohler A."/>
            <person name="Sanchez-Garcia M."/>
            <person name="Morin E."/>
            <person name="Andreopoulos B."/>
            <person name="Barry K.W."/>
            <person name="Bonito G."/>
            <person name="Buee M."/>
            <person name="Carver A."/>
            <person name="Chen C."/>
            <person name="Cichocki N."/>
            <person name="Clum A."/>
            <person name="Culley D."/>
            <person name="Crous P.W."/>
            <person name="Fauchery L."/>
            <person name="Girlanda M."/>
            <person name="Hayes R.D."/>
            <person name="Keri Z."/>
            <person name="LaButti K."/>
            <person name="Lipzen A."/>
            <person name="Lombard V."/>
            <person name="Magnuson J."/>
            <person name="Maillard F."/>
            <person name="Murat C."/>
            <person name="Nolan M."/>
            <person name="Ohm R.A."/>
            <person name="Pangilinan J."/>
            <person name="Pereira M.F."/>
            <person name="Perotto S."/>
            <person name="Peter M."/>
            <person name="Pfister S."/>
            <person name="Riley R."/>
            <person name="Sitrit Y."/>
            <person name="Stielow J.B."/>
            <person name="Szollosi G."/>
            <person name="Zifcakova L."/>
            <person name="Stursova M."/>
            <person name="Spatafora J.W."/>
            <person name="Tedersoo L."/>
            <person name="Vaario L.M."/>
            <person name="Yamada A."/>
            <person name="Yan M."/>
            <person name="Wang P."/>
            <person name="Xu J."/>
            <person name="Bruns T."/>
            <person name="Baldrian P."/>
            <person name="Vilgalys R."/>
            <person name="Dunand C."/>
            <person name="Henrissat B."/>
            <person name="Grigoriev I.V."/>
            <person name="Hibbett D."/>
            <person name="Nagy L.G."/>
            <person name="Martin F.M."/>
        </authorList>
    </citation>
    <scope>NUCLEOTIDE SEQUENCE</scope>
    <source>
        <strain evidence="11">Prilba</strain>
    </source>
</reference>
<comment type="similarity">
    <text evidence="2">Belongs to the Tom40 family.</text>
</comment>
<evidence type="ECO:0000256" key="3">
    <source>
        <dbReference type="ARBA" id="ARBA00022448"/>
    </source>
</evidence>
<organism evidence="11 12">
    <name type="scientific">Russula ochroleuca</name>
    <dbReference type="NCBI Taxonomy" id="152965"/>
    <lineage>
        <taxon>Eukaryota</taxon>
        <taxon>Fungi</taxon>
        <taxon>Dikarya</taxon>
        <taxon>Basidiomycota</taxon>
        <taxon>Agaricomycotina</taxon>
        <taxon>Agaricomycetes</taxon>
        <taxon>Russulales</taxon>
        <taxon>Russulaceae</taxon>
        <taxon>Russula</taxon>
    </lineage>
</organism>
<gene>
    <name evidence="11" type="ORF">DFH94DRAFT_66044</name>
</gene>
<dbReference type="Pfam" id="PF01459">
    <property type="entry name" value="Porin_3"/>
    <property type="match status" value="1"/>
</dbReference>
<dbReference type="GO" id="GO:0030150">
    <property type="term" value="P:protein import into mitochondrial matrix"/>
    <property type="evidence" value="ECO:0007669"/>
    <property type="project" value="InterPro"/>
</dbReference>
<evidence type="ECO:0000256" key="7">
    <source>
        <dbReference type="ARBA" id="ARBA00022927"/>
    </source>
</evidence>
<keyword evidence="7" id="KW-0653">Protein transport</keyword>
<evidence type="ECO:0000256" key="10">
    <source>
        <dbReference type="SAM" id="MobiDB-lite"/>
    </source>
</evidence>
<dbReference type="AlphaFoldDB" id="A0A9P5T886"/>
<keyword evidence="12" id="KW-1185">Reference proteome</keyword>
<dbReference type="Proteomes" id="UP000759537">
    <property type="component" value="Unassembled WGS sequence"/>
</dbReference>
<comment type="caution">
    <text evidence="11">The sequence shown here is derived from an EMBL/GenBank/DDBJ whole genome shotgun (WGS) entry which is preliminary data.</text>
</comment>
<evidence type="ECO:0000256" key="6">
    <source>
        <dbReference type="ARBA" id="ARBA00022787"/>
    </source>
</evidence>
<proteinExistence type="inferred from homology"/>
<keyword evidence="9" id="KW-0472">Membrane</keyword>
<dbReference type="OrthoDB" id="19656at2759"/>
<evidence type="ECO:0000256" key="1">
    <source>
        <dbReference type="ARBA" id="ARBA00004374"/>
    </source>
</evidence>
<dbReference type="Gene3D" id="2.40.160.10">
    <property type="entry name" value="Porin"/>
    <property type="match status" value="1"/>
</dbReference>
<keyword evidence="8" id="KW-0496">Mitochondrion</keyword>
<name>A0A9P5T886_9AGAM</name>
<keyword evidence="6" id="KW-1000">Mitochondrion outer membrane</keyword>
<dbReference type="GO" id="GO:0008320">
    <property type="term" value="F:protein transmembrane transporter activity"/>
    <property type="evidence" value="ECO:0007669"/>
    <property type="project" value="InterPro"/>
</dbReference>
<dbReference type="InterPro" id="IPR023614">
    <property type="entry name" value="Porin_dom_sf"/>
</dbReference>
<keyword evidence="5" id="KW-0812">Transmembrane</keyword>
<feature type="region of interest" description="Disordered" evidence="10">
    <location>
        <begin position="1"/>
        <end position="27"/>
    </location>
</feature>
<sequence length="355" mass="38279">MVAPPHESSVSLGPYTETSSLSKSSTLSPTFSPFVNAYSRLSSWRAALGLPNPGSVENLQKEVKTTHLTNFIFDGARADLMKGLSMDPAFQVTHSFQLASQSAPPTYSFGALFANAKVLLQGNVDHEGNVSGRFQQSWSASNTSKMQAQLGMQPGHTMIQLEHDYSGQDYTLNAKAINPSPLDGSGIYVGSYLQSISKNLALGVETLYQRAALDQAEMSSSYLAKLTGSNGKWIATAQFQPIGVLQATYWHKLSEKVEAAADLQVIAAPMRRDAIATIGTKYDLRMSTFRAQLDSTGKVSALLEQRFAPSFAFTVAGEIDHFKNSAKVGVGVMIESTSLTPEEMGMVPPPGQPHF</sequence>
<evidence type="ECO:0000313" key="11">
    <source>
        <dbReference type="EMBL" id="KAF8478669.1"/>
    </source>
</evidence>
<dbReference type="EMBL" id="WHVB01000011">
    <property type="protein sequence ID" value="KAF8478669.1"/>
    <property type="molecule type" value="Genomic_DNA"/>
</dbReference>
<comment type="subcellular location">
    <subcellularLocation>
        <location evidence="1">Mitochondrion outer membrane</location>
        <topology evidence="1">Multi-pass membrane protein</topology>
    </subcellularLocation>
</comment>
<evidence type="ECO:0000256" key="4">
    <source>
        <dbReference type="ARBA" id="ARBA00022452"/>
    </source>
</evidence>
<dbReference type="GO" id="GO:0005741">
    <property type="term" value="C:mitochondrial outer membrane"/>
    <property type="evidence" value="ECO:0007669"/>
    <property type="project" value="UniProtKB-SubCell"/>
</dbReference>
<dbReference type="InterPro" id="IPR037930">
    <property type="entry name" value="Tom40"/>
</dbReference>
<accession>A0A9P5T886</accession>
<evidence type="ECO:0000256" key="5">
    <source>
        <dbReference type="ARBA" id="ARBA00022692"/>
    </source>
</evidence>